<reference evidence="19 20" key="1">
    <citation type="journal article" date="2012" name="J. Bacteriol.">
        <title>Draft genome sequence of Methanobacterium formicicum DSM 3637, an archaebacterium isolated from the methane producer amoeba Pelomyxa palustris.</title>
        <authorList>
            <person name="Gutierrez G."/>
        </authorList>
    </citation>
    <scope>NUCLEOTIDE SEQUENCE [LARGE SCALE GENOMIC DNA]</scope>
    <source>
        <strain evidence="20">DSM 3637 / PP1</strain>
    </source>
</reference>
<feature type="transmembrane region" description="Helical" evidence="17">
    <location>
        <begin position="317"/>
        <end position="341"/>
    </location>
</feature>
<evidence type="ECO:0000256" key="15">
    <source>
        <dbReference type="ARBA" id="ARBA00030679"/>
    </source>
</evidence>
<feature type="transmembrane region" description="Helical" evidence="17">
    <location>
        <begin position="121"/>
        <end position="141"/>
    </location>
</feature>
<keyword evidence="8 19" id="KW-0808">Transferase</keyword>
<feature type="transmembrane region" description="Helical" evidence="17">
    <location>
        <begin position="409"/>
        <end position="427"/>
    </location>
</feature>
<evidence type="ECO:0000256" key="11">
    <source>
        <dbReference type="ARBA" id="ARBA00022842"/>
    </source>
</evidence>
<name>K2R0F6_METFP</name>
<comment type="similarity">
    <text evidence="5">Belongs to the STT3 family.</text>
</comment>
<feature type="transmembrane region" description="Helical" evidence="17">
    <location>
        <begin position="147"/>
        <end position="164"/>
    </location>
</feature>
<feature type="transmembrane region" description="Helical" evidence="17">
    <location>
        <begin position="7"/>
        <end position="25"/>
    </location>
</feature>
<dbReference type="InterPro" id="IPR003674">
    <property type="entry name" value="Oligo_trans_STT3"/>
</dbReference>
<dbReference type="AlphaFoldDB" id="K2R0F6"/>
<dbReference type="EC" id="2.4.99.21" evidence="6"/>
<keyword evidence="20" id="KW-1185">Reference proteome</keyword>
<feature type="transmembrane region" description="Helical" evidence="17">
    <location>
        <begin position="353"/>
        <end position="371"/>
    </location>
</feature>
<dbReference type="PANTHER" id="PTHR13872:SF1">
    <property type="entry name" value="DOLICHYL-DIPHOSPHOOLIGOSACCHARIDE--PROTEIN GLYCOSYLTRANSFERASE SUBUNIT STT3B"/>
    <property type="match status" value="1"/>
</dbReference>
<evidence type="ECO:0000256" key="13">
    <source>
        <dbReference type="ARBA" id="ARBA00023136"/>
    </source>
</evidence>
<proteinExistence type="inferred from homology"/>
<evidence type="ECO:0000256" key="4">
    <source>
        <dbReference type="ARBA" id="ARBA00004922"/>
    </source>
</evidence>
<dbReference type="PANTHER" id="PTHR13872">
    <property type="entry name" value="DOLICHYL-DIPHOSPHOOLIGOSACCHARIDE--PROTEIN GLYCOSYLTRANSFERASE SUBUNIT"/>
    <property type="match status" value="1"/>
</dbReference>
<evidence type="ECO:0000256" key="6">
    <source>
        <dbReference type="ARBA" id="ARBA00012602"/>
    </source>
</evidence>
<keyword evidence="14" id="KW-0464">Manganese</keyword>
<keyword evidence="10" id="KW-0479">Metal-binding</keyword>
<feature type="domain" description="Oligosaccharyl transferase STT3 N-terminal" evidence="18">
    <location>
        <begin position="22"/>
        <end position="422"/>
    </location>
</feature>
<feature type="transmembrane region" description="Helical" evidence="17">
    <location>
        <begin position="253"/>
        <end position="271"/>
    </location>
</feature>
<keyword evidence="9 17" id="KW-0812">Transmembrane</keyword>
<dbReference type="GO" id="GO:0004576">
    <property type="term" value="F:oligosaccharyl transferase activity"/>
    <property type="evidence" value="ECO:0007669"/>
    <property type="project" value="InterPro"/>
</dbReference>
<dbReference type="InterPro" id="IPR048307">
    <property type="entry name" value="STT3_N"/>
</dbReference>
<keyword evidence="11" id="KW-0460">Magnesium</keyword>
<evidence type="ECO:0000256" key="17">
    <source>
        <dbReference type="SAM" id="Phobius"/>
    </source>
</evidence>
<feature type="transmembrane region" description="Helical" evidence="17">
    <location>
        <begin position="199"/>
        <end position="216"/>
    </location>
</feature>
<evidence type="ECO:0000256" key="5">
    <source>
        <dbReference type="ARBA" id="ARBA00010810"/>
    </source>
</evidence>
<dbReference type="EMBL" id="AMPO01000004">
    <property type="protein sequence ID" value="EKF86018.1"/>
    <property type="molecule type" value="Genomic_DNA"/>
</dbReference>
<comment type="cofactor">
    <cofactor evidence="1">
        <name>Mn(2+)</name>
        <dbReference type="ChEBI" id="CHEBI:29035"/>
    </cofactor>
</comment>
<evidence type="ECO:0000256" key="3">
    <source>
        <dbReference type="ARBA" id="ARBA00004651"/>
    </source>
</evidence>
<keyword evidence="13 17" id="KW-0472">Membrane</keyword>
<organism evidence="19 20">
    <name type="scientific">Methanobacterium formicicum (strain DSM 3637 / PP1)</name>
    <dbReference type="NCBI Taxonomy" id="1204725"/>
    <lineage>
        <taxon>Archaea</taxon>
        <taxon>Methanobacteriati</taxon>
        <taxon>Methanobacteriota</taxon>
        <taxon>Methanomada group</taxon>
        <taxon>Methanobacteria</taxon>
        <taxon>Methanobacteriales</taxon>
        <taxon>Methanobacteriaceae</taxon>
        <taxon>Methanobacterium</taxon>
    </lineage>
</organism>
<evidence type="ECO:0000256" key="12">
    <source>
        <dbReference type="ARBA" id="ARBA00022989"/>
    </source>
</evidence>
<evidence type="ECO:0000256" key="8">
    <source>
        <dbReference type="ARBA" id="ARBA00022679"/>
    </source>
</evidence>
<sequence length="736" mass="84139">MLKKETALTLLIIFIIFMIGFLVRLESTQLSGISEDKKSFYQDQYGLPYFYDMDSYYNYRLTKNYIEHGYLGDELINGTEYDLHSYYPPGVPMDYPPLIAYLAATIYNILNIFAKIPLLVICFWTPIFIAPLAGIVAYLFLRRFTNNYGAATAGILTVIVPFYFMRTVPGWFDTDMFNLIFPFLIVWCFFEALNSDRKAGILLTLASAFFMFLFSAAWNGWQYLFYVMLIFCILLITFGKITGQLNRQALKKISYSSLLFFITSLGLIWSLTGFQNILKLILSPFELVLLGGGSLGYPWPNVYILVSELQIPSFGSIMGGLGPSLLILAIISIIFFMILLIRKNKTITKTNKIKLLYMFSIFWALCGFLSLLGGIRFILLLAAPLIILIGIFVGLIVDNLSLKNHRLNRLIPILMIVCIVLPSLVVVNDNYNNLNPRMNDDIWETGIWVHNHTDNNTVVISSWVYGHFFAAITDRPVVFDGRLGYIENIPIKSSENIYLNSSPNVSREYWIDRAFYTNNESLSRGIFSMLATSGDMAYLTLNKYNNNSSEDVEILNFILGVDNKTAEYILENKYNLTPEQASNVLEYTHPNNTTPFVVITMNEMIYGGYWIFKFGGWDFNTDKGLNPLYSYGNLKIDNYTIKSDDGVVGDLKSNVIVWNNVTPYCVIKVQNGVVEKYYENESSNFCIILQMDDNLSVVLDRDFENSMFARMIVEKNETSLFRPLYRKNGVVVWGST</sequence>
<dbReference type="PATRIC" id="fig|1204725.3.peg.1208"/>
<evidence type="ECO:0000256" key="1">
    <source>
        <dbReference type="ARBA" id="ARBA00001936"/>
    </source>
</evidence>
<dbReference type="GO" id="GO:0046872">
    <property type="term" value="F:metal ion binding"/>
    <property type="evidence" value="ECO:0007669"/>
    <property type="project" value="UniProtKB-KW"/>
</dbReference>
<evidence type="ECO:0000313" key="19">
    <source>
        <dbReference type="EMBL" id="EKF86018.1"/>
    </source>
</evidence>
<comment type="catalytic activity">
    <reaction evidence="16">
        <text>an archaeal dolichyl phosphooligosaccharide + [protein]-L-asparagine = an archaeal dolichyl phosphate + a glycoprotein with the oligosaccharide chain attached by N-beta-D-glycosyl linkage to a protein L-asparagine.</text>
        <dbReference type="EC" id="2.4.99.21"/>
    </reaction>
</comment>
<accession>K2R0F6</accession>
<evidence type="ECO:0000256" key="16">
    <source>
        <dbReference type="ARBA" id="ARBA00034066"/>
    </source>
</evidence>
<comment type="cofactor">
    <cofactor evidence="2">
        <name>Mg(2+)</name>
        <dbReference type="ChEBI" id="CHEBI:18420"/>
    </cofactor>
</comment>
<evidence type="ECO:0000256" key="9">
    <source>
        <dbReference type="ARBA" id="ARBA00022692"/>
    </source>
</evidence>
<feature type="transmembrane region" description="Helical" evidence="17">
    <location>
        <begin position="176"/>
        <end position="193"/>
    </location>
</feature>
<keyword evidence="7" id="KW-0328">Glycosyltransferase</keyword>
<evidence type="ECO:0000259" key="18">
    <source>
        <dbReference type="Pfam" id="PF02516"/>
    </source>
</evidence>
<dbReference type="OrthoDB" id="82393at2157"/>
<feature type="transmembrane region" description="Helical" evidence="17">
    <location>
        <begin position="223"/>
        <end position="241"/>
    </location>
</feature>
<evidence type="ECO:0000256" key="10">
    <source>
        <dbReference type="ARBA" id="ARBA00022723"/>
    </source>
</evidence>
<dbReference type="Gene3D" id="3.40.50.12610">
    <property type="match status" value="1"/>
</dbReference>
<dbReference type="GO" id="GO:0005886">
    <property type="term" value="C:plasma membrane"/>
    <property type="evidence" value="ECO:0007669"/>
    <property type="project" value="UniProtKB-SubCell"/>
</dbReference>
<evidence type="ECO:0000256" key="14">
    <source>
        <dbReference type="ARBA" id="ARBA00023211"/>
    </source>
</evidence>
<dbReference type="Proteomes" id="UP000007360">
    <property type="component" value="Unassembled WGS sequence"/>
</dbReference>
<dbReference type="UniPathway" id="UPA00378"/>
<evidence type="ECO:0000256" key="7">
    <source>
        <dbReference type="ARBA" id="ARBA00022676"/>
    </source>
</evidence>
<feature type="transmembrane region" description="Helical" evidence="17">
    <location>
        <begin position="377"/>
        <end position="397"/>
    </location>
</feature>
<dbReference type="RefSeq" id="WP_004030472.1">
    <property type="nucleotide sequence ID" value="NZ_AMPO01000004.1"/>
</dbReference>
<comment type="subcellular location">
    <subcellularLocation>
        <location evidence="3">Cell membrane</location>
        <topology evidence="3">Multi-pass membrane protein</topology>
    </subcellularLocation>
</comment>
<dbReference type="Pfam" id="PF02516">
    <property type="entry name" value="STT3"/>
    <property type="match status" value="1"/>
</dbReference>
<comment type="caution">
    <text evidence="19">The sequence shown here is derived from an EMBL/GenBank/DDBJ whole genome shotgun (WGS) entry which is preliminary data.</text>
</comment>
<evidence type="ECO:0000256" key="2">
    <source>
        <dbReference type="ARBA" id="ARBA00001946"/>
    </source>
</evidence>
<keyword evidence="12 17" id="KW-1133">Transmembrane helix</keyword>
<comment type="pathway">
    <text evidence="4">Protein modification; protein glycosylation.</text>
</comment>
<gene>
    <name evidence="19" type="ORF">A994_06011</name>
</gene>
<protein>
    <recommendedName>
        <fullName evidence="6">dolichyl-phosphooligosaccharide-protein glycotransferase</fullName>
        <ecNumber evidence="6">2.4.99.21</ecNumber>
    </recommendedName>
    <alternativeName>
        <fullName evidence="15">Oligosaccharyl transferase</fullName>
    </alternativeName>
</protein>
<evidence type="ECO:0000313" key="20">
    <source>
        <dbReference type="Proteomes" id="UP000007360"/>
    </source>
</evidence>